<dbReference type="InterPro" id="IPR050065">
    <property type="entry name" value="GlmU-like"/>
</dbReference>
<dbReference type="InterPro" id="IPR005835">
    <property type="entry name" value="NTP_transferase_dom"/>
</dbReference>
<protein>
    <submittedName>
        <fullName evidence="4">Choline kinase</fullName>
    </submittedName>
</protein>
<evidence type="ECO:0000256" key="2">
    <source>
        <dbReference type="ARBA" id="ARBA00022695"/>
    </source>
</evidence>
<accession>A0A179CBG8</accession>
<dbReference type="Gene3D" id="3.90.550.10">
    <property type="entry name" value="Spore Coat Polysaccharide Biosynthesis Protein SpsA, Chain A"/>
    <property type="match status" value="1"/>
</dbReference>
<dbReference type="GO" id="GO:0016779">
    <property type="term" value="F:nucleotidyltransferase activity"/>
    <property type="evidence" value="ECO:0007669"/>
    <property type="project" value="UniProtKB-KW"/>
</dbReference>
<keyword evidence="2" id="KW-0548">Nucleotidyltransferase</keyword>
<evidence type="ECO:0000259" key="3">
    <source>
        <dbReference type="Pfam" id="PF00483"/>
    </source>
</evidence>
<dbReference type="AlphaFoldDB" id="A0A179CBG8"/>
<dbReference type="PANTHER" id="PTHR43584">
    <property type="entry name" value="NUCLEOTIDYL TRANSFERASE"/>
    <property type="match status" value="1"/>
</dbReference>
<evidence type="ECO:0000313" key="4">
    <source>
        <dbReference type="EMBL" id="OAQ07633.1"/>
    </source>
</evidence>
<proteinExistence type="predicted"/>
<dbReference type="CDD" id="cd02523">
    <property type="entry name" value="PC_cytidylyltransferase"/>
    <property type="match status" value="1"/>
</dbReference>
<dbReference type="GO" id="GO:0016301">
    <property type="term" value="F:kinase activity"/>
    <property type="evidence" value="ECO:0007669"/>
    <property type="project" value="UniProtKB-KW"/>
</dbReference>
<dbReference type="EMBL" id="LVKI01000027">
    <property type="protein sequence ID" value="OAQ07633.1"/>
    <property type="molecule type" value="Genomic_DNA"/>
</dbReference>
<dbReference type="SUPFAM" id="SSF53448">
    <property type="entry name" value="Nucleotide-diphospho-sugar transferases"/>
    <property type="match status" value="1"/>
</dbReference>
<keyword evidence="1" id="KW-0808">Transferase</keyword>
<keyword evidence="4" id="KW-0418">Kinase</keyword>
<reference evidence="5" key="1">
    <citation type="submission" date="2016-03" db="EMBL/GenBank/DDBJ databases">
        <authorList>
            <person name="Johnson T.J."/>
            <person name="Youmans B."/>
            <person name="Case K."/>
            <person name="Noll S."/>
        </authorList>
    </citation>
    <scope>NUCLEOTIDE SEQUENCE [LARGE SCALE GENOMIC DNA]</scope>
    <source>
        <strain evidence="5">UMNLAv8</strain>
    </source>
</reference>
<feature type="domain" description="Nucleotidyl transferase" evidence="3">
    <location>
        <begin position="7"/>
        <end position="100"/>
    </location>
</feature>
<sequence>MEKVQRAIIMAAGFGSRMRPLTYKTPKPLIKVNGKPMIETIIEGLISNDINNIYIVVGYLKEKFNYLCTKYEGIKLIDNLYFDTYNNISSLYVAREYIEDSIILDGDQLILNSQILNNQIGNSGYSCVWTDKYTDEWLMKVNEDGEVLSCSRNGGSNGYRLYSISRWTKADGKKLKQYLEQDFNAGNTEIYWDDVVMFRHFEDFDLGIYPIKYSDIREIDNINELSEVDNTYLQYLKEKDNNFEK</sequence>
<dbReference type="PANTHER" id="PTHR43584:SF5">
    <property type="entry name" value="PROTEIN LICC"/>
    <property type="match status" value="1"/>
</dbReference>
<evidence type="ECO:0000313" key="5">
    <source>
        <dbReference type="Proteomes" id="UP000078520"/>
    </source>
</evidence>
<organism evidence="4 5">
    <name type="scientific">Ligilactobacillus aviarius</name>
    <dbReference type="NCBI Taxonomy" id="1606"/>
    <lineage>
        <taxon>Bacteria</taxon>
        <taxon>Bacillati</taxon>
        <taxon>Bacillota</taxon>
        <taxon>Bacilli</taxon>
        <taxon>Lactobacillales</taxon>
        <taxon>Lactobacillaceae</taxon>
        <taxon>Ligilactobacillus</taxon>
    </lineage>
</organism>
<comment type="caution">
    <text evidence="4">The sequence shown here is derived from an EMBL/GenBank/DDBJ whole genome shotgun (WGS) entry which is preliminary data.</text>
</comment>
<name>A0A179CBG8_9LACO</name>
<dbReference type="RefSeq" id="WP_064208267.1">
    <property type="nucleotide sequence ID" value="NZ_LVKC01000009.1"/>
</dbReference>
<dbReference type="Proteomes" id="UP000078520">
    <property type="component" value="Unassembled WGS sequence"/>
</dbReference>
<dbReference type="Pfam" id="PF00483">
    <property type="entry name" value="NTP_transferase"/>
    <property type="match status" value="1"/>
</dbReference>
<evidence type="ECO:0000256" key="1">
    <source>
        <dbReference type="ARBA" id="ARBA00022679"/>
    </source>
</evidence>
<dbReference type="OrthoDB" id="9803871at2"/>
<gene>
    <name evidence="4" type="ORF">A3O14_05845</name>
</gene>
<dbReference type="InterPro" id="IPR029044">
    <property type="entry name" value="Nucleotide-diphossugar_trans"/>
</dbReference>